<feature type="transmembrane region" description="Helical" evidence="1">
    <location>
        <begin position="107"/>
        <end position="127"/>
    </location>
</feature>
<keyword evidence="1" id="KW-1133">Transmembrane helix</keyword>
<gene>
    <name evidence="2" type="ORF">NE237_014736</name>
</gene>
<evidence type="ECO:0000313" key="3">
    <source>
        <dbReference type="Proteomes" id="UP001141806"/>
    </source>
</evidence>
<comment type="caution">
    <text evidence="2">The sequence shown here is derived from an EMBL/GenBank/DDBJ whole genome shotgun (WGS) entry which is preliminary data.</text>
</comment>
<accession>A0A9Q0QQ95</accession>
<name>A0A9Q0QQ95_9MAGN</name>
<organism evidence="2 3">
    <name type="scientific">Protea cynaroides</name>
    <dbReference type="NCBI Taxonomy" id="273540"/>
    <lineage>
        <taxon>Eukaryota</taxon>
        <taxon>Viridiplantae</taxon>
        <taxon>Streptophyta</taxon>
        <taxon>Embryophyta</taxon>
        <taxon>Tracheophyta</taxon>
        <taxon>Spermatophyta</taxon>
        <taxon>Magnoliopsida</taxon>
        <taxon>Proteales</taxon>
        <taxon>Proteaceae</taxon>
        <taxon>Protea</taxon>
    </lineage>
</organism>
<feature type="transmembrane region" description="Helical" evidence="1">
    <location>
        <begin position="12"/>
        <end position="34"/>
    </location>
</feature>
<dbReference type="EMBL" id="JAMYWD010000006">
    <property type="protein sequence ID" value="KAJ4968035.1"/>
    <property type="molecule type" value="Genomic_DNA"/>
</dbReference>
<dbReference type="AlphaFoldDB" id="A0A9Q0QQ95"/>
<keyword evidence="1" id="KW-0812">Transmembrane</keyword>
<evidence type="ECO:0000256" key="1">
    <source>
        <dbReference type="SAM" id="Phobius"/>
    </source>
</evidence>
<evidence type="ECO:0000313" key="2">
    <source>
        <dbReference type="EMBL" id="KAJ4968035.1"/>
    </source>
</evidence>
<sequence>MNFGDFSRFEFLTGLVFFSVFTLLFSRFLAFGSVELESLNDWFHGQILHRGLELRRVDFFCFASLSSSSSSFCFYPNKFLDLIFVRSFPIFPLKLWSSSCFNLLDSVFIQISFQILFLFIDFLTFVFSSGHPPASISIAGT</sequence>
<keyword evidence="1" id="KW-0472">Membrane</keyword>
<dbReference type="Proteomes" id="UP001141806">
    <property type="component" value="Unassembled WGS sequence"/>
</dbReference>
<protein>
    <submittedName>
        <fullName evidence="2">Uncharacterized protein</fullName>
    </submittedName>
</protein>
<proteinExistence type="predicted"/>
<reference evidence="2" key="1">
    <citation type="journal article" date="2023" name="Plant J.">
        <title>The genome of the king protea, Protea cynaroides.</title>
        <authorList>
            <person name="Chang J."/>
            <person name="Duong T.A."/>
            <person name="Schoeman C."/>
            <person name="Ma X."/>
            <person name="Roodt D."/>
            <person name="Barker N."/>
            <person name="Li Z."/>
            <person name="Van de Peer Y."/>
            <person name="Mizrachi E."/>
        </authorList>
    </citation>
    <scope>NUCLEOTIDE SEQUENCE</scope>
    <source>
        <tissue evidence="2">Young leaves</tissue>
    </source>
</reference>
<keyword evidence="3" id="KW-1185">Reference proteome</keyword>